<evidence type="ECO:0000313" key="3">
    <source>
        <dbReference type="EMBL" id="KAF7374394.1"/>
    </source>
</evidence>
<reference evidence="3" key="1">
    <citation type="submission" date="2020-05" db="EMBL/GenBank/DDBJ databases">
        <title>Mycena genomes resolve the evolution of fungal bioluminescence.</title>
        <authorList>
            <person name="Tsai I.J."/>
        </authorList>
    </citation>
    <scope>NUCLEOTIDE SEQUENCE</scope>
    <source>
        <strain evidence="3">160909Yilan</strain>
    </source>
</reference>
<feature type="region of interest" description="Disordered" evidence="1">
    <location>
        <begin position="379"/>
        <end position="454"/>
    </location>
</feature>
<gene>
    <name evidence="3" type="ORF">MSAN_00323400</name>
</gene>
<proteinExistence type="predicted"/>
<dbReference type="Gene3D" id="2.60.120.260">
    <property type="entry name" value="Galactose-binding domain-like"/>
    <property type="match status" value="2"/>
</dbReference>
<comment type="caution">
    <text evidence="3">The sequence shown here is derived from an EMBL/GenBank/DDBJ whole genome shotgun (WGS) entry which is preliminary data.</text>
</comment>
<evidence type="ECO:0008006" key="5">
    <source>
        <dbReference type="Google" id="ProtNLM"/>
    </source>
</evidence>
<protein>
    <recommendedName>
        <fullName evidence="5">Transmembrane protein</fullName>
    </recommendedName>
</protein>
<feature type="compositionally biased region" description="Polar residues" evidence="1">
    <location>
        <begin position="379"/>
        <end position="390"/>
    </location>
</feature>
<dbReference type="OrthoDB" id="3265734at2759"/>
<evidence type="ECO:0000256" key="1">
    <source>
        <dbReference type="SAM" id="MobiDB-lite"/>
    </source>
</evidence>
<keyword evidence="2" id="KW-0472">Membrane</keyword>
<feature type="compositionally biased region" description="Polar residues" evidence="1">
    <location>
        <begin position="347"/>
        <end position="358"/>
    </location>
</feature>
<feature type="compositionally biased region" description="Low complexity" evidence="1">
    <location>
        <begin position="263"/>
        <end position="291"/>
    </location>
</feature>
<dbReference type="Proteomes" id="UP000623467">
    <property type="component" value="Unassembled WGS sequence"/>
</dbReference>
<organism evidence="3 4">
    <name type="scientific">Mycena sanguinolenta</name>
    <dbReference type="NCBI Taxonomy" id="230812"/>
    <lineage>
        <taxon>Eukaryota</taxon>
        <taxon>Fungi</taxon>
        <taxon>Dikarya</taxon>
        <taxon>Basidiomycota</taxon>
        <taxon>Agaricomycotina</taxon>
        <taxon>Agaricomycetes</taxon>
        <taxon>Agaricomycetidae</taxon>
        <taxon>Agaricales</taxon>
        <taxon>Marasmiineae</taxon>
        <taxon>Mycenaceae</taxon>
        <taxon>Mycena</taxon>
    </lineage>
</organism>
<dbReference type="AlphaFoldDB" id="A0A8H7DGC0"/>
<feature type="region of interest" description="Disordered" evidence="1">
    <location>
        <begin position="263"/>
        <end position="298"/>
    </location>
</feature>
<name>A0A8H7DGC0_9AGAR</name>
<keyword evidence="4" id="KW-1185">Reference proteome</keyword>
<evidence type="ECO:0000313" key="4">
    <source>
        <dbReference type="Proteomes" id="UP000623467"/>
    </source>
</evidence>
<evidence type="ECO:0000256" key="2">
    <source>
        <dbReference type="SAM" id="Phobius"/>
    </source>
</evidence>
<feature type="transmembrane region" description="Helical" evidence="2">
    <location>
        <begin position="304"/>
        <end position="325"/>
    </location>
</feature>
<feature type="region of interest" description="Disordered" evidence="1">
    <location>
        <begin position="333"/>
        <end position="366"/>
    </location>
</feature>
<keyword evidence="2" id="KW-1133">Transmembrane helix</keyword>
<sequence>MNVVIVDDKDSSIAYSGTWETGGTAVEYHGTTTWSPLQGSIATFAFNGSQVTVFGSIRATFAPTASMNFVVDGGPSGTYIAGSVTNTIHHIPLWVSPSLNEGPHTLVITQGEAMAAPTLGPIFLDYIIYNTTSSTAGPYFIDDSDARVTYTPASSWQNIQSDPDFGHTSHASTSPGNSFVLQFEGSSISMYGDIKNGSNASMVIDGGTPVFFAPPIQTTNVTANSLLFKSGALSDGTHSLAVAAENGSPVSVDYFLVTPNSNASSNSSPSSSASGSPPGTSSSPATSPSSSVATKPRKTVSTSVIAPAVLGAVLLVVLIASLLLWRRRRRPYPRDGEASTIRPAVSSPVTPFLSTTSESAEELPPPMRLVGGYTTRVQNAGQQTHRSPSFEQPPMRLAGKYGPGPQNAGQQTHRSPSLEEPPMRLAGKYGPGLQNADQQTHRNSALEEPPQYFE</sequence>
<accession>A0A8H7DGC0</accession>
<keyword evidence="2" id="KW-0812">Transmembrane</keyword>
<dbReference type="EMBL" id="JACAZH010000002">
    <property type="protein sequence ID" value="KAF7374394.1"/>
    <property type="molecule type" value="Genomic_DNA"/>
</dbReference>